<protein>
    <recommendedName>
        <fullName evidence="4">Pet127-domain-containing protein</fullName>
    </recommendedName>
</protein>
<dbReference type="Proteomes" id="UP000077315">
    <property type="component" value="Unassembled WGS sequence"/>
</dbReference>
<dbReference type="VEuPathDB" id="FungiDB:PHYBLDRAFT_182071"/>
<feature type="region of interest" description="Disordered" evidence="1">
    <location>
        <begin position="81"/>
        <end position="107"/>
    </location>
</feature>
<evidence type="ECO:0000313" key="3">
    <source>
        <dbReference type="Proteomes" id="UP000077315"/>
    </source>
</evidence>
<dbReference type="FunCoup" id="A0A162PPB2">
    <property type="interactions" value="189"/>
</dbReference>
<dbReference type="PANTHER" id="PTHR31014">
    <property type="entry name" value="MITOCHONDRIAL TRANSLATION SYSTEM COMPONENT PET127-RELATED"/>
    <property type="match status" value="1"/>
</dbReference>
<accession>A0A162PPB2</accession>
<evidence type="ECO:0008006" key="4">
    <source>
        <dbReference type="Google" id="ProtNLM"/>
    </source>
</evidence>
<dbReference type="InterPro" id="IPR013943">
    <property type="entry name" value="Pet127"/>
</dbReference>
<feature type="compositionally biased region" description="Basic and acidic residues" evidence="1">
    <location>
        <begin position="87"/>
        <end position="101"/>
    </location>
</feature>
<proteinExistence type="predicted"/>
<dbReference type="AlphaFoldDB" id="A0A162PPB2"/>
<keyword evidence="3" id="KW-1185">Reference proteome</keyword>
<gene>
    <name evidence="2" type="ORF">PHYBLDRAFT_182071</name>
</gene>
<dbReference type="RefSeq" id="XP_018289686.1">
    <property type="nucleotide sequence ID" value="XM_018438558.1"/>
</dbReference>
<dbReference type="STRING" id="763407.A0A162PPB2"/>
<reference evidence="3" key="1">
    <citation type="submission" date="2015-06" db="EMBL/GenBank/DDBJ databases">
        <title>Expansion of signal transduction pathways in fungi by whole-genome duplication.</title>
        <authorList>
            <consortium name="DOE Joint Genome Institute"/>
            <person name="Corrochano L.M."/>
            <person name="Kuo A."/>
            <person name="Marcet-Houben M."/>
            <person name="Polaino S."/>
            <person name="Salamov A."/>
            <person name="Villalobos J.M."/>
            <person name="Alvarez M.I."/>
            <person name="Avalos J."/>
            <person name="Benito E.P."/>
            <person name="Benoit I."/>
            <person name="Burger G."/>
            <person name="Camino L.P."/>
            <person name="Canovas D."/>
            <person name="Cerda-Olmedo E."/>
            <person name="Cheng J.-F."/>
            <person name="Dominguez A."/>
            <person name="Elias M."/>
            <person name="Eslava A.P."/>
            <person name="Glaser F."/>
            <person name="Grimwood J."/>
            <person name="Gutierrez G."/>
            <person name="Heitman J."/>
            <person name="Henrissat B."/>
            <person name="Iturriaga E.A."/>
            <person name="Lang B.F."/>
            <person name="Lavin J.L."/>
            <person name="Lee S."/>
            <person name="Li W."/>
            <person name="Lindquist E."/>
            <person name="Lopez-Garcia S."/>
            <person name="Luque E.M."/>
            <person name="Marcos A.T."/>
            <person name="Martin J."/>
            <person name="McCluskey K."/>
            <person name="Medina H.R."/>
            <person name="Miralles-Duran A."/>
            <person name="Miyazaki A."/>
            <person name="Munoz-Torres E."/>
            <person name="Oguiza J.A."/>
            <person name="Ohm R."/>
            <person name="Olmedo M."/>
            <person name="Orejas M."/>
            <person name="Ortiz-Castellanos L."/>
            <person name="Pisabarro A.G."/>
            <person name="Rodriguez-Romero J."/>
            <person name="Ruiz-Herrera J."/>
            <person name="Ruiz-Vazquez R."/>
            <person name="Sanz C."/>
            <person name="Schackwitz W."/>
            <person name="Schmutz J."/>
            <person name="Shahriari M."/>
            <person name="Shelest E."/>
            <person name="Silva-Franco F."/>
            <person name="Soanes D."/>
            <person name="Syed K."/>
            <person name="Tagua V.G."/>
            <person name="Talbot N.J."/>
            <person name="Thon M."/>
            <person name="De vries R.P."/>
            <person name="Wiebenga A."/>
            <person name="Yadav J.S."/>
            <person name="Braun E.L."/>
            <person name="Baker S."/>
            <person name="Garre V."/>
            <person name="Horwitz B."/>
            <person name="Torres-Martinez S."/>
            <person name="Idnurm A."/>
            <person name="Herrera-Estrella A."/>
            <person name="Gabaldon T."/>
            <person name="Grigoriev I.V."/>
        </authorList>
    </citation>
    <scope>NUCLEOTIDE SEQUENCE [LARGE SCALE GENOMIC DNA]</scope>
    <source>
        <strain evidence="3">NRRL 1555(-)</strain>
    </source>
</reference>
<feature type="compositionally biased region" description="Basic and acidic residues" evidence="1">
    <location>
        <begin position="614"/>
        <end position="623"/>
    </location>
</feature>
<dbReference type="GO" id="GO:0005740">
    <property type="term" value="C:mitochondrial envelope"/>
    <property type="evidence" value="ECO:0007669"/>
    <property type="project" value="TreeGrafter"/>
</dbReference>
<dbReference type="PANTHER" id="PTHR31014:SF0">
    <property type="entry name" value="MITOCHONDRIAL TRANSLATION SYSTEM COMPONENT PET127-RELATED"/>
    <property type="match status" value="1"/>
</dbReference>
<dbReference type="Pfam" id="PF08634">
    <property type="entry name" value="Pet127"/>
    <property type="match status" value="1"/>
</dbReference>
<feature type="compositionally biased region" description="Polar residues" evidence="1">
    <location>
        <begin position="625"/>
        <end position="636"/>
    </location>
</feature>
<dbReference type="EMBL" id="KV440985">
    <property type="protein sequence ID" value="OAD71646.1"/>
    <property type="molecule type" value="Genomic_DNA"/>
</dbReference>
<evidence type="ECO:0000313" key="2">
    <source>
        <dbReference type="EMBL" id="OAD71646.1"/>
    </source>
</evidence>
<name>A0A162PPB2_PHYB8</name>
<feature type="region of interest" description="Disordered" evidence="1">
    <location>
        <begin position="614"/>
        <end position="636"/>
    </location>
</feature>
<dbReference type="OrthoDB" id="10249045at2759"/>
<evidence type="ECO:0000256" key="1">
    <source>
        <dbReference type="SAM" id="MobiDB-lite"/>
    </source>
</evidence>
<dbReference type="GeneID" id="28999464"/>
<dbReference type="InParanoid" id="A0A162PPB2"/>
<sequence>MQRIAIRQTTIVWSQINPIRSGPKWKTLTRNRINAVFTNVRFVTSQTNHKNDFSSINKYNDAKPDVGTKDSDTNVVIIKNKRRKTAREHLSSQKNSPESKRGKNKSKGFVSRLLSALEHDAKENPKPLEDHTLSSSWSQIDNEIVYKRVEPPREVKVPSLAHELERVLFNPGVHFLKDPRTKQYNFTPFLENITQPSEFNYDAMQPYITSSKDKNLLEMARDHNKRYLGSTSSVSAVLSHFYFTVSNFRPIDISILSKAFEGQSTKFTRGTRAPASIYLRWKNGVYAVDVDKSHDVEDTILSLMGRSMEKVLTLEPEEYNRYLKDNAIEFPEEEKNLPESYAYGQIGKFLLRSQLDCYDSRLPRGTFDLKTRAAIPIRLDMSNYSDYLGYTLKRSHGLVESFERDFQVRIGHMDGIMVAYHNTSKLFGFQYISREEMDSRIFGTTKMGDEAFRNTLVLFEAVLDKATAKYPDQTLRLSFEAKESKNASSTKLNIFVEAVPPEEEAKTESDAPLLEDNFGTKFFQTHDPTLDPYSKLTMFTMSTESYVNGKQISDYVNLRRDTDEWSVQYQIDETNKDEGHVESMFRSLRRTQSNIFSASKYPIPILKQLKSLSEKQLKMERQSRKTGNSKSIEPND</sequence>
<dbReference type="GO" id="GO:0000964">
    <property type="term" value="P:mitochondrial RNA 5'-end processing"/>
    <property type="evidence" value="ECO:0007669"/>
    <property type="project" value="TreeGrafter"/>
</dbReference>
<organism evidence="2 3">
    <name type="scientific">Phycomyces blakesleeanus (strain ATCC 8743b / DSM 1359 / FGSC 10004 / NBRC 33097 / NRRL 1555)</name>
    <dbReference type="NCBI Taxonomy" id="763407"/>
    <lineage>
        <taxon>Eukaryota</taxon>
        <taxon>Fungi</taxon>
        <taxon>Fungi incertae sedis</taxon>
        <taxon>Mucoromycota</taxon>
        <taxon>Mucoromycotina</taxon>
        <taxon>Mucoromycetes</taxon>
        <taxon>Mucorales</taxon>
        <taxon>Phycomycetaceae</taxon>
        <taxon>Phycomyces</taxon>
    </lineage>
</organism>